<dbReference type="SUPFAM" id="SSF160369">
    <property type="entry name" value="Ribosomal protein L10-like"/>
    <property type="match status" value="1"/>
</dbReference>
<accession>A0A518DIX1</accession>
<dbReference type="EMBL" id="CP036291">
    <property type="protein sequence ID" value="QDU91431.1"/>
    <property type="molecule type" value="Genomic_DNA"/>
</dbReference>
<gene>
    <name evidence="7" type="primary">rplJ</name>
    <name evidence="7" type="ORF">Pla175_48590</name>
</gene>
<dbReference type="InterPro" id="IPR043141">
    <property type="entry name" value="Ribosomal_uL10-like_sf"/>
</dbReference>
<dbReference type="AlphaFoldDB" id="A0A518DIX1"/>
<keyword evidence="8" id="KW-1185">Reference proteome</keyword>
<dbReference type="RefSeq" id="WP_145291532.1">
    <property type="nucleotide sequence ID" value="NZ_CP036291.1"/>
</dbReference>
<keyword evidence="4" id="KW-0687">Ribonucleoprotein</keyword>
<evidence type="ECO:0000256" key="5">
    <source>
        <dbReference type="ARBA" id="ARBA00035202"/>
    </source>
</evidence>
<keyword evidence="3 7" id="KW-0689">Ribosomal protein</keyword>
<name>A0A518DIX1_9BACT</name>
<evidence type="ECO:0000256" key="4">
    <source>
        <dbReference type="ARBA" id="ARBA00023274"/>
    </source>
</evidence>
<organism evidence="7 8">
    <name type="scientific">Pirellulimonas nuda</name>
    <dbReference type="NCBI Taxonomy" id="2528009"/>
    <lineage>
        <taxon>Bacteria</taxon>
        <taxon>Pseudomonadati</taxon>
        <taxon>Planctomycetota</taxon>
        <taxon>Planctomycetia</taxon>
        <taxon>Pirellulales</taxon>
        <taxon>Lacipirellulaceae</taxon>
        <taxon>Pirellulimonas</taxon>
    </lineage>
</organism>
<evidence type="ECO:0000256" key="2">
    <source>
        <dbReference type="ARBA" id="ARBA00008889"/>
    </source>
</evidence>
<comment type="similarity">
    <text evidence="2">Belongs to the universal ribosomal protein uL10 family.</text>
</comment>
<evidence type="ECO:0000256" key="3">
    <source>
        <dbReference type="ARBA" id="ARBA00022980"/>
    </source>
</evidence>
<evidence type="ECO:0000256" key="6">
    <source>
        <dbReference type="ARBA" id="ARBA00035502"/>
    </source>
</evidence>
<evidence type="ECO:0000313" key="7">
    <source>
        <dbReference type="EMBL" id="QDU91431.1"/>
    </source>
</evidence>
<dbReference type="Pfam" id="PF00466">
    <property type="entry name" value="Ribosomal_L10"/>
    <property type="match status" value="1"/>
</dbReference>
<dbReference type="Proteomes" id="UP000317429">
    <property type="component" value="Chromosome"/>
</dbReference>
<evidence type="ECO:0000313" key="8">
    <source>
        <dbReference type="Proteomes" id="UP000317429"/>
    </source>
</evidence>
<dbReference type="KEGG" id="pnd:Pla175_48590"/>
<reference evidence="7 8" key="1">
    <citation type="submission" date="2019-02" db="EMBL/GenBank/DDBJ databases">
        <title>Deep-cultivation of Planctomycetes and their phenomic and genomic characterization uncovers novel biology.</title>
        <authorList>
            <person name="Wiegand S."/>
            <person name="Jogler M."/>
            <person name="Boedeker C."/>
            <person name="Pinto D."/>
            <person name="Vollmers J."/>
            <person name="Rivas-Marin E."/>
            <person name="Kohn T."/>
            <person name="Peeters S.H."/>
            <person name="Heuer A."/>
            <person name="Rast P."/>
            <person name="Oberbeckmann S."/>
            <person name="Bunk B."/>
            <person name="Jeske O."/>
            <person name="Meyerdierks A."/>
            <person name="Storesund J.E."/>
            <person name="Kallscheuer N."/>
            <person name="Luecker S."/>
            <person name="Lage O.M."/>
            <person name="Pohl T."/>
            <person name="Merkel B.J."/>
            <person name="Hornburger P."/>
            <person name="Mueller R.-W."/>
            <person name="Bruemmer F."/>
            <person name="Labrenz M."/>
            <person name="Spormann A.M."/>
            <person name="Op den Camp H."/>
            <person name="Overmann J."/>
            <person name="Amann R."/>
            <person name="Jetten M.S.M."/>
            <person name="Mascher T."/>
            <person name="Medema M.H."/>
            <person name="Devos D.P."/>
            <person name="Kaster A.-K."/>
            <person name="Ovreas L."/>
            <person name="Rohde M."/>
            <person name="Galperin M.Y."/>
            <person name="Jogler C."/>
        </authorList>
    </citation>
    <scope>NUCLEOTIDE SEQUENCE [LARGE SCALE GENOMIC DNA]</scope>
    <source>
        <strain evidence="7 8">Pla175</strain>
    </source>
</reference>
<dbReference type="PANTHER" id="PTHR11560">
    <property type="entry name" value="39S RIBOSOMAL PROTEIN L10, MITOCHONDRIAL"/>
    <property type="match status" value="1"/>
</dbReference>
<dbReference type="GO" id="GO:1990904">
    <property type="term" value="C:ribonucleoprotein complex"/>
    <property type="evidence" value="ECO:0007669"/>
    <property type="project" value="UniProtKB-KW"/>
</dbReference>
<dbReference type="Gene3D" id="3.30.70.1730">
    <property type="match status" value="1"/>
</dbReference>
<comment type="function">
    <text evidence="1">Forms part of the ribosomal stalk, playing a central role in the interaction of the ribosome with GTP-bound translation factors.</text>
</comment>
<dbReference type="InterPro" id="IPR001790">
    <property type="entry name" value="Ribosomal_uL10"/>
</dbReference>
<dbReference type="OrthoDB" id="278380at2"/>
<dbReference type="InterPro" id="IPR047865">
    <property type="entry name" value="Ribosomal_uL10_bac_type"/>
</dbReference>
<proteinExistence type="inferred from homology"/>
<dbReference type="CDD" id="cd05797">
    <property type="entry name" value="Ribosomal_L10"/>
    <property type="match status" value="1"/>
</dbReference>
<evidence type="ECO:0000256" key="1">
    <source>
        <dbReference type="ARBA" id="ARBA00002633"/>
    </source>
</evidence>
<sequence>MSKFVKDLMTDDLRSRWNGVEEALLVNVVGMEAEASVALRKQLREKHMHLMVVKKSLALRATEGTALAAAFEGAEGAMALVWGGDDIVSLAKEVTSIAKADVYKPFTPLGGVLDGAHLSADEVQQVSKWPSRTELISIVAGQIMSVPSQIASQLTGPATDIAAQVKTLIERQEEGETPAAQ</sequence>
<protein>
    <recommendedName>
        <fullName evidence="5">Large ribosomal subunit protein uL10</fullName>
    </recommendedName>
    <alternativeName>
        <fullName evidence="6">50S ribosomal protein L10</fullName>
    </alternativeName>
</protein>
<dbReference type="GO" id="GO:0005840">
    <property type="term" value="C:ribosome"/>
    <property type="evidence" value="ECO:0007669"/>
    <property type="project" value="UniProtKB-KW"/>
</dbReference>
<dbReference type="NCBIfam" id="NF000955">
    <property type="entry name" value="PRK00099.1-1"/>
    <property type="match status" value="1"/>
</dbReference>